<dbReference type="InterPro" id="IPR006059">
    <property type="entry name" value="SBP"/>
</dbReference>
<keyword evidence="2" id="KW-0813">Transport</keyword>
<organism evidence="4 5">
    <name type="scientific">Pleionea litopenaei</name>
    <dbReference type="NCBI Taxonomy" id="3070815"/>
    <lineage>
        <taxon>Bacteria</taxon>
        <taxon>Pseudomonadati</taxon>
        <taxon>Pseudomonadota</taxon>
        <taxon>Gammaproteobacteria</taxon>
        <taxon>Oceanospirillales</taxon>
        <taxon>Pleioneaceae</taxon>
        <taxon>Pleionea</taxon>
    </lineage>
</organism>
<evidence type="ECO:0000313" key="4">
    <source>
        <dbReference type="EMBL" id="WMS85748.1"/>
    </source>
</evidence>
<dbReference type="AlphaFoldDB" id="A0AA51X5C7"/>
<dbReference type="EMBL" id="CP133548">
    <property type="protein sequence ID" value="WMS85748.1"/>
    <property type="molecule type" value="Genomic_DNA"/>
</dbReference>
<keyword evidence="3" id="KW-0732">Signal</keyword>
<dbReference type="KEGG" id="plei:Q9312_11030"/>
<keyword evidence="5" id="KW-1185">Reference proteome</keyword>
<name>A0AA51X5C7_9GAMM</name>
<dbReference type="GO" id="GO:0015768">
    <property type="term" value="P:maltose transport"/>
    <property type="evidence" value="ECO:0007669"/>
    <property type="project" value="TreeGrafter"/>
</dbReference>
<dbReference type="Pfam" id="PF13416">
    <property type="entry name" value="SBP_bac_8"/>
    <property type="match status" value="1"/>
</dbReference>
<comment type="similarity">
    <text evidence="1">Belongs to the bacterial solute-binding protein 1 family.</text>
</comment>
<gene>
    <name evidence="4" type="ORF">Q9312_11030</name>
</gene>
<proteinExistence type="inferred from homology"/>
<dbReference type="GO" id="GO:0055052">
    <property type="term" value="C:ATP-binding cassette (ABC) transporter complex, substrate-binding subunit-containing"/>
    <property type="evidence" value="ECO:0007669"/>
    <property type="project" value="TreeGrafter"/>
</dbReference>
<sequence>MRYVFWLIAISCSWCIKAEQTQSETLSQKSVTQLPIKIVFTHENRSFADLLLPFTKQSGIELDIHWIDQADLKSRLIRINQLSDATDVIICPSDNIGLSSYANFSKIPLPWLDSNFNPEALSTVTLDKHIYGIPLVNGNHLLMYYNKSLIRSPASDWSELLAQANKLPNNVELIGWSFMEMYWFVPFITAFGEAPMVNNWPNLDTESVQHALQFVWQLRNTNVVDSVCPYDCVEEKFSNGKVAYTINGVWAYKKFSSVLGDDLGIAALPQIKGQPMRAYYSSIAATFPNNSLQGEKREALKLLSNYLQSKEFQRQLWYNLRDIPARPDVYEEVRSKANNNEALLFDTLKNTLPMSSHKNMSIVWEALLKGFTRFGSGKWDAQKTTQYMQSTAEKAIRPLTHQKDQ</sequence>
<dbReference type="RefSeq" id="WP_309200901.1">
    <property type="nucleotide sequence ID" value="NZ_CP133548.1"/>
</dbReference>
<protein>
    <submittedName>
        <fullName evidence="4">Extracellular solute-binding protein</fullName>
    </submittedName>
</protein>
<dbReference type="PANTHER" id="PTHR30061:SF50">
    <property type="entry name" value="MALTOSE_MALTODEXTRIN-BINDING PERIPLASMIC PROTEIN"/>
    <property type="match status" value="1"/>
</dbReference>
<accession>A0AA51X5C7</accession>
<dbReference type="SUPFAM" id="SSF53850">
    <property type="entry name" value="Periplasmic binding protein-like II"/>
    <property type="match status" value="1"/>
</dbReference>
<dbReference type="Gene3D" id="3.40.190.10">
    <property type="entry name" value="Periplasmic binding protein-like II"/>
    <property type="match status" value="2"/>
</dbReference>
<dbReference type="PANTHER" id="PTHR30061">
    <property type="entry name" value="MALTOSE-BINDING PERIPLASMIC PROTEIN"/>
    <property type="match status" value="1"/>
</dbReference>
<dbReference type="GO" id="GO:0042956">
    <property type="term" value="P:maltodextrin transmembrane transport"/>
    <property type="evidence" value="ECO:0007669"/>
    <property type="project" value="TreeGrafter"/>
</dbReference>
<dbReference type="GO" id="GO:1901982">
    <property type="term" value="F:maltose binding"/>
    <property type="evidence" value="ECO:0007669"/>
    <property type="project" value="TreeGrafter"/>
</dbReference>
<evidence type="ECO:0000256" key="2">
    <source>
        <dbReference type="ARBA" id="ARBA00022448"/>
    </source>
</evidence>
<evidence type="ECO:0000313" key="5">
    <source>
        <dbReference type="Proteomes" id="UP001239782"/>
    </source>
</evidence>
<reference evidence="4 5" key="1">
    <citation type="submission" date="2023-08" db="EMBL/GenBank/DDBJ databases">
        <title>Pleionea litopenaei sp. nov., isolated from stomach of juvenile Litopenaeus vannamei.</title>
        <authorList>
            <person name="Rho A.M."/>
            <person name="Hwang C.Y."/>
        </authorList>
    </citation>
    <scope>NUCLEOTIDE SEQUENCE [LARGE SCALE GENOMIC DNA]</scope>
    <source>
        <strain evidence="4 5">HL-JVS1</strain>
    </source>
</reference>
<evidence type="ECO:0000256" key="3">
    <source>
        <dbReference type="ARBA" id="ARBA00022729"/>
    </source>
</evidence>
<evidence type="ECO:0000256" key="1">
    <source>
        <dbReference type="ARBA" id="ARBA00008520"/>
    </source>
</evidence>
<dbReference type="Proteomes" id="UP001239782">
    <property type="component" value="Chromosome"/>
</dbReference>